<proteinExistence type="predicted"/>
<dbReference type="EMBL" id="JASCZI010000940">
    <property type="protein sequence ID" value="MED6113867.1"/>
    <property type="molecule type" value="Genomic_DNA"/>
</dbReference>
<evidence type="ECO:0000313" key="3">
    <source>
        <dbReference type="Proteomes" id="UP001341840"/>
    </source>
</evidence>
<feature type="region of interest" description="Disordered" evidence="1">
    <location>
        <begin position="177"/>
        <end position="208"/>
    </location>
</feature>
<accession>A0ABU6QPC7</accession>
<keyword evidence="3" id="KW-1185">Reference proteome</keyword>
<evidence type="ECO:0000313" key="2">
    <source>
        <dbReference type="EMBL" id="MED6113867.1"/>
    </source>
</evidence>
<comment type="caution">
    <text evidence="2">The sequence shown here is derived from an EMBL/GenBank/DDBJ whole genome shotgun (WGS) entry which is preliminary data.</text>
</comment>
<feature type="compositionally biased region" description="Basic and acidic residues" evidence="1">
    <location>
        <begin position="189"/>
        <end position="198"/>
    </location>
</feature>
<reference evidence="2 3" key="1">
    <citation type="journal article" date="2023" name="Plants (Basel)">
        <title>Bridging the Gap: Combining Genomics and Transcriptomics Approaches to Understand Stylosanthes scabra, an Orphan Legume from the Brazilian Caatinga.</title>
        <authorList>
            <person name="Ferreira-Neto J.R.C."/>
            <person name="da Silva M.D."/>
            <person name="Binneck E."/>
            <person name="de Melo N.F."/>
            <person name="da Silva R.H."/>
            <person name="de Melo A.L.T.M."/>
            <person name="Pandolfi V."/>
            <person name="Bustamante F.O."/>
            <person name="Brasileiro-Vidal A.C."/>
            <person name="Benko-Iseppon A.M."/>
        </authorList>
    </citation>
    <scope>NUCLEOTIDE SEQUENCE [LARGE SCALE GENOMIC DNA]</scope>
    <source>
        <tissue evidence="2">Leaves</tissue>
    </source>
</reference>
<evidence type="ECO:0000256" key="1">
    <source>
        <dbReference type="SAM" id="MobiDB-lite"/>
    </source>
</evidence>
<sequence length="208" mass="21932">MVGGSDMGRGDSYGEVSLALEAETPHEVGGNDGCFKGADEGGINEFRGGDGGGVSLQGVTGTAGAVGERFGITVENVIAWRTTDRKNALEADSGDPRSQLMSTFGDGNLGFLVRICGGTFQRQQQPHGLRDVEEAQAKSTPLSSTVIVVFSFIFFSRQCLSLTLSFVSSSVPLSPLPPLHDSDVTMGGDGERSEKRQNNEGLWEEGVL</sequence>
<name>A0ABU6QPC7_9FABA</name>
<gene>
    <name evidence="2" type="ORF">PIB30_074844</name>
</gene>
<protein>
    <submittedName>
        <fullName evidence="2">Uncharacterized protein</fullName>
    </submittedName>
</protein>
<dbReference type="Proteomes" id="UP001341840">
    <property type="component" value="Unassembled WGS sequence"/>
</dbReference>
<organism evidence="2 3">
    <name type="scientific">Stylosanthes scabra</name>
    <dbReference type="NCBI Taxonomy" id="79078"/>
    <lineage>
        <taxon>Eukaryota</taxon>
        <taxon>Viridiplantae</taxon>
        <taxon>Streptophyta</taxon>
        <taxon>Embryophyta</taxon>
        <taxon>Tracheophyta</taxon>
        <taxon>Spermatophyta</taxon>
        <taxon>Magnoliopsida</taxon>
        <taxon>eudicotyledons</taxon>
        <taxon>Gunneridae</taxon>
        <taxon>Pentapetalae</taxon>
        <taxon>rosids</taxon>
        <taxon>fabids</taxon>
        <taxon>Fabales</taxon>
        <taxon>Fabaceae</taxon>
        <taxon>Papilionoideae</taxon>
        <taxon>50 kb inversion clade</taxon>
        <taxon>dalbergioids sensu lato</taxon>
        <taxon>Dalbergieae</taxon>
        <taxon>Pterocarpus clade</taxon>
        <taxon>Stylosanthes</taxon>
    </lineage>
</organism>